<name>A0A6A7BZY0_9PEZI</name>
<proteinExistence type="predicted"/>
<evidence type="ECO:0000313" key="2">
    <source>
        <dbReference type="Proteomes" id="UP000799421"/>
    </source>
</evidence>
<reference evidence="1" key="1">
    <citation type="journal article" date="2020" name="Stud. Mycol.">
        <title>101 Dothideomycetes genomes: a test case for predicting lifestyles and emergence of pathogens.</title>
        <authorList>
            <person name="Haridas S."/>
            <person name="Albert R."/>
            <person name="Binder M."/>
            <person name="Bloem J."/>
            <person name="Labutti K."/>
            <person name="Salamov A."/>
            <person name="Andreopoulos B."/>
            <person name="Baker S."/>
            <person name="Barry K."/>
            <person name="Bills G."/>
            <person name="Bluhm B."/>
            <person name="Cannon C."/>
            <person name="Castanera R."/>
            <person name="Culley D."/>
            <person name="Daum C."/>
            <person name="Ezra D."/>
            <person name="Gonzalez J."/>
            <person name="Henrissat B."/>
            <person name="Kuo A."/>
            <person name="Liang C."/>
            <person name="Lipzen A."/>
            <person name="Lutzoni F."/>
            <person name="Magnuson J."/>
            <person name="Mondo S."/>
            <person name="Nolan M."/>
            <person name="Ohm R."/>
            <person name="Pangilinan J."/>
            <person name="Park H.-J."/>
            <person name="Ramirez L."/>
            <person name="Alfaro M."/>
            <person name="Sun H."/>
            <person name="Tritt A."/>
            <person name="Yoshinaga Y."/>
            <person name="Zwiers L.-H."/>
            <person name="Turgeon B."/>
            <person name="Goodwin S."/>
            <person name="Spatafora J."/>
            <person name="Crous P."/>
            <person name="Grigoriev I."/>
        </authorList>
    </citation>
    <scope>NUCLEOTIDE SEQUENCE</scope>
    <source>
        <strain evidence="1">CBS 480.64</strain>
    </source>
</reference>
<dbReference type="AlphaFoldDB" id="A0A6A7BZY0"/>
<dbReference type="Proteomes" id="UP000799421">
    <property type="component" value="Unassembled WGS sequence"/>
</dbReference>
<keyword evidence="2" id="KW-1185">Reference proteome</keyword>
<gene>
    <name evidence="1" type="ORF">K470DRAFT_257551</name>
</gene>
<protein>
    <submittedName>
        <fullName evidence="1">Uncharacterized protein</fullName>
    </submittedName>
</protein>
<accession>A0A6A7BZY0</accession>
<evidence type="ECO:0000313" key="1">
    <source>
        <dbReference type="EMBL" id="KAF2860764.1"/>
    </source>
</evidence>
<sequence>MRWSRSTFFHTPLGDGNETCHHHPSLHYIPNDRASLNVAGLLCSKDKSVANRRAHYTYTQARSYEGCTGASWNAAAASSVMAAPRNGGHLDPPRASPFCACCFQFRHTFGPACCCAYTASVDFLIREKRNGYRSGIGFSF</sequence>
<dbReference type="EMBL" id="MU005978">
    <property type="protein sequence ID" value="KAF2860764.1"/>
    <property type="molecule type" value="Genomic_DNA"/>
</dbReference>
<organism evidence="1 2">
    <name type="scientific">Piedraia hortae CBS 480.64</name>
    <dbReference type="NCBI Taxonomy" id="1314780"/>
    <lineage>
        <taxon>Eukaryota</taxon>
        <taxon>Fungi</taxon>
        <taxon>Dikarya</taxon>
        <taxon>Ascomycota</taxon>
        <taxon>Pezizomycotina</taxon>
        <taxon>Dothideomycetes</taxon>
        <taxon>Dothideomycetidae</taxon>
        <taxon>Capnodiales</taxon>
        <taxon>Piedraiaceae</taxon>
        <taxon>Piedraia</taxon>
    </lineage>
</organism>